<name>A0A6J4LTY6_9ACTN</name>
<dbReference type="SUPFAM" id="SSF53335">
    <property type="entry name" value="S-adenosyl-L-methionine-dependent methyltransferases"/>
    <property type="match status" value="1"/>
</dbReference>
<protein>
    <submittedName>
        <fullName evidence="3">SAM-dependent methyltransferase</fullName>
    </submittedName>
</protein>
<dbReference type="GO" id="GO:0032259">
    <property type="term" value="P:methylation"/>
    <property type="evidence" value="ECO:0007669"/>
    <property type="project" value="UniProtKB-KW"/>
</dbReference>
<organism evidence="3">
    <name type="scientific">uncultured Nocardioidaceae bacterium</name>
    <dbReference type="NCBI Taxonomy" id="253824"/>
    <lineage>
        <taxon>Bacteria</taxon>
        <taxon>Bacillati</taxon>
        <taxon>Actinomycetota</taxon>
        <taxon>Actinomycetes</taxon>
        <taxon>Propionibacteriales</taxon>
        <taxon>Nocardioidaceae</taxon>
        <taxon>environmental samples</taxon>
    </lineage>
</organism>
<evidence type="ECO:0000313" key="3">
    <source>
        <dbReference type="EMBL" id="CAA9340785.1"/>
    </source>
</evidence>
<keyword evidence="1 3" id="KW-0808">Transferase</keyword>
<feature type="domain" description="Methyltransferase" evidence="2">
    <location>
        <begin position="38"/>
        <end position="127"/>
    </location>
</feature>
<dbReference type="Pfam" id="PF13649">
    <property type="entry name" value="Methyltransf_25"/>
    <property type="match status" value="1"/>
</dbReference>
<sequence>MDAHAWDDRYASVDQVWSRGPNQFVASALGGLPPGDALDLACGEGRNASWLAGLGWRVTALDFSRVAIERARRLADEAGVEVDWRVGDVLTAPLPEADLVVLAYLQLPAEQRRTAVRRAWGCLRDGGTFFLVAHDTTNLTEGTGGPQDASVLLTAADVLDDLGDSGASRRAGEVVHAGRVARVVATGDEHGGAGAQVAWDALVHVVRH</sequence>
<dbReference type="InterPro" id="IPR029063">
    <property type="entry name" value="SAM-dependent_MTases_sf"/>
</dbReference>
<dbReference type="InterPro" id="IPR041698">
    <property type="entry name" value="Methyltransf_25"/>
</dbReference>
<dbReference type="AlphaFoldDB" id="A0A6J4LTY6"/>
<dbReference type="Gene3D" id="3.40.50.150">
    <property type="entry name" value="Vaccinia Virus protein VP39"/>
    <property type="match status" value="1"/>
</dbReference>
<dbReference type="GO" id="GO:0008168">
    <property type="term" value="F:methyltransferase activity"/>
    <property type="evidence" value="ECO:0007669"/>
    <property type="project" value="UniProtKB-KW"/>
</dbReference>
<dbReference type="CDD" id="cd02440">
    <property type="entry name" value="AdoMet_MTases"/>
    <property type="match status" value="1"/>
</dbReference>
<dbReference type="PANTHER" id="PTHR43861:SF3">
    <property type="entry name" value="PUTATIVE (AFU_ORTHOLOGUE AFUA_2G14390)-RELATED"/>
    <property type="match status" value="1"/>
</dbReference>
<dbReference type="EMBL" id="CADCUF010000195">
    <property type="protein sequence ID" value="CAA9340785.1"/>
    <property type="molecule type" value="Genomic_DNA"/>
</dbReference>
<evidence type="ECO:0000259" key="2">
    <source>
        <dbReference type="Pfam" id="PF13649"/>
    </source>
</evidence>
<gene>
    <name evidence="3" type="ORF">AVDCRST_MAG24-1275</name>
</gene>
<evidence type="ECO:0000256" key="1">
    <source>
        <dbReference type="ARBA" id="ARBA00022679"/>
    </source>
</evidence>
<keyword evidence="3" id="KW-0489">Methyltransferase</keyword>
<dbReference type="PANTHER" id="PTHR43861">
    <property type="entry name" value="TRANS-ACONITATE 2-METHYLTRANSFERASE-RELATED"/>
    <property type="match status" value="1"/>
</dbReference>
<accession>A0A6J4LTY6</accession>
<reference evidence="3" key="1">
    <citation type="submission" date="2020-02" db="EMBL/GenBank/DDBJ databases">
        <authorList>
            <person name="Meier V. D."/>
        </authorList>
    </citation>
    <scope>NUCLEOTIDE SEQUENCE</scope>
    <source>
        <strain evidence="3">AVDCRST_MAG24</strain>
    </source>
</reference>
<proteinExistence type="predicted"/>